<dbReference type="Gene3D" id="3.30.70.1020">
    <property type="entry name" value="Trehalose-6-phosphate phosphatase related protein, domain 2"/>
    <property type="match status" value="1"/>
</dbReference>
<dbReference type="NCBIfam" id="TIGR01484">
    <property type="entry name" value="HAD-SF-IIB"/>
    <property type="match status" value="1"/>
</dbReference>
<protein>
    <recommendedName>
        <fullName evidence="3">Trehalose-phosphatase</fullName>
    </recommendedName>
</protein>
<comment type="caution">
    <text evidence="1">The sequence shown here is derived from an EMBL/GenBank/DDBJ whole genome shotgun (WGS) entry which is preliminary data.</text>
</comment>
<reference evidence="1 2" key="1">
    <citation type="submission" date="2017-12" db="EMBL/GenBank/DDBJ databases">
        <title>Anaerobic carbon monoxide metabolism by Pleomorphomonas carboxyditropha sp. nov., a new mesophilic hydrogenogenic carboxidotroph.</title>
        <authorList>
            <person name="Esquivel-Elizondo S."/>
            <person name="Krajmalnik-Brown R."/>
        </authorList>
    </citation>
    <scope>NUCLEOTIDE SEQUENCE [LARGE SCALE GENOMIC DNA]</scope>
    <source>
        <strain evidence="1 2">R5-392</strain>
    </source>
</reference>
<dbReference type="EMBL" id="PJNW01000002">
    <property type="protein sequence ID" value="PKR90110.1"/>
    <property type="molecule type" value="Genomic_DNA"/>
</dbReference>
<dbReference type="Pfam" id="PF02358">
    <property type="entry name" value="Trehalose_PPase"/>
    <property type="match status" value="1"/>
</dbReference>
<gene>
    <name evidence="1" type="ORF">CXZ10_01595</name>
</gene>
<sequence>MSFTDPLDLAARLPAPDRLALFLDIDGTLIGPTYADRERGIAADRIALIGRLYDLLNGALAIVSGRSVETVDPMFVPLTLPVAALQGADRRFADGRRFTPVQTPEERKALDEIAKVVVETYPTMDVQWKIGALAIVYNEGEPLAAEVAALAERHSGGHVAVIPGRVSIDVVPQGANKGSGIAFLMEHKPFAGRVPVHVGDDTPDEPGFTKSRDLGGFGITIGRKVAGVDSRLPDHEATWEMLAAYEARWLDDERAAAQ</sequence>
<dbReference type="Gene3D" id="3.40.50.1000">
    <property type="entry name" value="HAD superfamily/HAD-like"/>
    <property type="match status" value="1"/>
</dbReference>
<proteinExistence type="predicted"/>
<dbReference type="SUPFAM" id="SSF56784">
    <property type="entry name" value="HAD-like"/>
    <property type="match status" value="1"/>
</dbReference>
<dbReference type="InterPro" id="IPR036412">
    <property type="entry name" value="HAD-like_sf"/>
</dbReference>
<dbReference type="AlphaFoldDB" id="A0A1I4VGQ8"/>
<keyword evidence="2" id="KW-1185">Reference proteome</keyword>
<name>A0A1I4VGQ8_9HYPH</name>
<dbReference type="GO" id="GO:0005992">
    <property type="term" value="P:trehalose biosynthetic process"/>
    <property type="evidence" value="ECO:0007669"/>
    <property type="project" value="InterPro"/>
</dbReference>
<evidence type="ECO:0000313" key="2">
    <source>
        <dbReference type="Proteomes" id="UP000233491"/>
    </source>
</evidence>
<dbReference type="InterPro" id="IPR023214">
    <property type="entry name" value="HAD_sf"/>
</dbReference>
<dbReference type="InterPro" id="IPR006379">
    <property type="entry name" value="HAD-SF_hydro_IIB"/>
</dbReference>
<evidence type="ECO:0000313" key="1">
    <source>
        <dbReference type="EMBL" id="PKR90110.1"/>
    </source>
</evidence>
<evidence type="ECO:0008006" key="3">
    <source>
        <dbReference type="Google" id="ProtNLM"/>
    </source>
</evidence>
<organism evidence="1 2">
    <name type="scientific">Pleomorphomonas diazotrophica</name>
    <dbReference type="NCBI Taxonomy" id="1166257"/>
    <lineage>
        <taxon>Bacteria</taxon>
        <taxon>Pseudomonadati</taxon>
        <taxon>Pseudomonadota</taxon>
        <taxon>Alphaproteobacteria</taxon>
        <taxon>Hyphomicrobiales</taxon>
        <taxon>Pleomorphomonadaceae</taxon>
        <taxon>Pleomorphomonas</taxon>
    </lineage>
</organism>
<dbReference type="Proteomes" id="UP000233491">
    <property type="component" value="Unassembled WGS sequence"/>
</dbReference>
<dbReference type="OrthoDB" id="9814913at2"/>
<dbReference type="InterPro" id="IPR003337">
    <property type="entry name" value="Trehalose_PPase"/>
</dbReference>
<accession>A0A1I4VGQ8</accession>
<dbReference type="RefSeq" id="WP_101287207.1">
    <property type="nucleotide sequence ID" value="NZ_FOUQ01000011.1"/>
</dbReference>
<dbReference type="GO" id="GO:0016791">
    <property type="term" value="F:phosphatase activity"/>
    <property type="evidence" value="ECO:0007669"/>
    <property type="project" value="UniProtKB-ARBA"/>
</dbReference>